<proteinExistence type="predicted"/>
<protein>
    <submittedName>
        <fullName evidence="1">UBA/THIF-type NAD/FAD binding protein</fullName>
    </submittedName>
</protein>
<evidence type="ECO:0000313" key="1">
    <source>
        <dbReference type="EMBL" id="EQD50890.1"/>
    </source>
</evidence>
<dbReference type="AlphaFoldDB" id="T1B9G7"/>
<sequence length="71" mass="7756">QICAGVAATEALKILLKRGTVLAAPYSIQFDAYRNKLARVWRPGGNRNPLQLIALQIAKRRLAKLGQGEQG</sequence>
<dbReference type="EMBL" id="AUZY01007168">
    <property type="protein sequence ID" value="EQD50890.1"/>
    <property type="molecule type" value="Genomic_DNA"/>
</dbReference>
<reference evidence="1" key="2">
    <citation type="journal article" date="2014" name="ISME J.">
        <title>Microbial stratification in low pH oxic and suboxic macroscopic growths along an acid mine drainage.</title>
        <authorList>
            <person name="Mendez-Garcia C."/>
            <person name="Mesa V."/>
            <person name="Sprenger R.R."/>
            <person name="Richter M."/>
            <person name="Diez M.S."/>
            <person name="Solano J."/>
            <person name="Bargiela R."/>
            <person name="Golyshina O.V."/>
            <person name="Manteca A."/>
            <person name="Ramos J.L."/>
            <person name="Gallego J.R."/>
            <person name="Llorente I."/>
            <person name="Martins Dos Santos V.A."/>
            <person name="Jensen O.N."/>
            <person name="Pelaez A.I."/>
            <person name="Sanchez J."/>
            <person name="Ferrer M."/>
        </authorList>
    </citation>
    <scope>NUCLEOTIDE SEQUENCE</scope>
</reference>
<feature type="non-terminal residue" evidence="1">
    <location>
        <position position="1"/>
    </location>
</feature>
<gene>
    <name evidence="1" type="ORF">B1B_11076</name>
</gene>
<comment type="caution">
    <text evidence="1">The sequence shown here is derived from an EMBL/GenBank/DDBJ whole genome shotgun (WGS) entry which is preliminary data.</text>
</comment>
<organism evidence="1">
    <name type="scientific">mine drainage metagenome</name>
    <dbReference type="NCBI Taxonomy" id="410659"/>
    <lineage>
        <taxon>unclassified sequences</taxon>
        <taxon>metagenomes</taxon>
        <taxon>ecological metagenomes</taxon>
    </lineage>
</organism>
<accession>T1B9G7</accession>
<reference evidence="1" key="1">
    <citation type="submission" date="2013-08" db="EMBL/GenBank/DDBJ databases">
        <authorList>
            <person name="Mendez C."/>
            <person name="Richter M."/>
            <person name="Ferrer M."/>
            <person name="Sanchez J."/>
        </authorList>
    </citation>
    <scope>NUCLEOTIDE SEQUENCE</scope>
</reference>
<name>T1B9G7_9ZZZZ</name>